<feature type="region of interest" description="Disordered" evidence="5">
    <location>
        <begin position="331"/>
        <end position="371"/>
    </location>
</feature>
<gene>
    <name evidence="8" type="ORF">HUT08_11090</name>
</gene>
<evidence type="ECO:0000256" key="1">
    <source>
        <dbReference type="ARBA" id="ARBA00004141"/>
    </source>
</evidence>
<accession>A0A7H8N682</accession>
<keyword evidence="2 6" id="KW-0812">Transmembrane</keyword>
<organism evidence="8 9">
    <name type="scientific">Streptomyces buecherae</name>
    <dbReference type="NCBI Taxonomy" id="2763006"/>
    <lineage>
        <taxon>Bacteria</taxon>
        <taxon>Bacillati</taxon>
        <taxon>Actinomycetota</taxon>
        <taxon>Actinomycetes</taxon>
        <taxon>Kitasatosporales</taxon>
        <taxon>Streptomycetaceae</taxon>
        <taxon>Streptomyces</taxon>
    </lineage>
</organism>
<feature type="transmembrane region" description="Helical" evidence="6">
    <location>
        <begin position="26"/>
        <end position="43"/>
    </location>
</feature>
<feature type="transmembrane region" description="Helical" evidence="6">
    <location>
        <begin position="504"/>
        <end position="520"/>
    </location>
</feature>
<feature type="transmembrane region" description="Helical" evidence="6">
    <location>
        <begin position="455"/>
        <end position="474"/>
    </location>
</feature>
<name>A0A7H8N682_9ACTN</name>
<feature type="transmembrane region" description="Helical" evidence="6">
    <location>
        <begin position="74"/>
        <end position="92"/>
    </location>
</feature>
<feature type="transmembrane region" description="Helical" evidence="6">
    <location>
        <begin position="414"/>
        <end position="435"/>
    </location>
</feature>
<evidence type="ECO:0000256" key="5">
    <source>
        <dbReference type="SAM" id="MobiDB-lite"/>
    </source>
</evidence>
<sequence length="736" mass="77837">MTWLRALKETARTGLTIERTRLEPLVALRGACGVAIVIGLILWLGSPPLAVASAFGAFASGIATFQRSWRPRPVLALAAAGGLAVSTFLGYVAAAHPLAFVILLGAWSLLAGMAWAVGPVSGLVATQMVAVMLVTVTLPASVLGAVHHAALIAFGGLVQAALIVLVPIRPWGAQRDALADAFAAEADFARRLREDPVAPFDPQPLMDARHAASMTPRQARRRPRQLRGYRALAERIRPVLASLADPVVGAPATGPERERVRDLLQAAGTVLDAVAHAIRWGKPVRLPAEAMAVLEVPASGPMLHGAARRSALRLMALLAEVVESADEPLETVAPAHPTPPPAASSGESTAAARPADQEADRPGEPTGGQPVAQVAPARHALLRPTVPRLVPLALRALRRELRWGSAVLRHAMRLAAVACAGYLLGSLLPLGHGYWAPMASVMVMRPDFEQTYARGVARFTGTLVGVALGGAVMALARPDEWVSAGLAVVCVGLMYLLMRTGFTVASACISAYVVFLLGIAGEGWSQTVQDRVGLTLLGGLLAMAAYALFPAWETPKLRDRLADWLQANGRYAVAVFTGHAHPLERRPRHVRDALLDARAARLAWEQSEARAQAEPVRHRGISRRSAGAAQTALSTMGRVTMLLEAHPPDRSAPASPAAEEFAAALRAALPDAADAVRARQPLDWTAVHAALDAWRTREGTDALPVRCAELLVDALDELAGALSRGPGGKNRARRRV</sequence>
<feature type="transmembrane region" description="Helical" evidence="6">
    <location>
        <begin position="124"/>
        <end position="143"/>
    </location>
</feature>
<protein>
    <submittedName>
        <fullName evidence="8">FUSC family protein</fullName>
    </submittedName>
</protein>
<evidence type="ECO:0000256" key="3">
    <source>
        <dbReference type="ARBA" id="ARBA00022989"/>
    </source>
</evidence>
<dbReference type="InterPro" id="IPR049453">
    <property type="entry name" value="Memb_transporter_dom"/>
</dbReference>
<dbReference type="GO" id="GO:0016020">
    <property type="term" value="C:membrane"/>
    <property type="evidence" value="ECO:0007669"/>
    <property type="project" value="UniProtKB-SubCell"/>
</dbReference>
<dbReference type="EMBL" id="CP054929">
    <property type="protein sequence ID" value="QKW50000.1"/>
    <property type="molecule type" value="Genomic_DNA"/>
</dbReference>
<feature type="domain" description="Integral membrane bound transporter" evidence="7">
    <location>
        <begin position="422"/>
        <end position="544"/>
    </location>
</feature>
<keyword evidence="9" id="KW-1185">Reference proteome</keyword>
<evidence type="ECO:0000256" key="4">
    <source>
        <dbReference type="ARBA" id="ARBA00023136"/>
    </source>
</evidence>
<keyword evidence="4 6" id="KW-0472">Membrane</keyword>
<dbReference type="RefSeq" id="WP_176161735.1">
    <property type="nucleotide sequence ID" value="NZ_CP054929.1"/>
</dbReference>
<evidence type="ECO:0000313" key="8">
    <source>
        <dbReference type="EMBL" id="QKW50000.1"/>
    </source>
</evidence>
<comment type="subcellular location">
    <subcellularLocation>
        <location evidence="1">Membrane</location>
        <topology evidence="1">Multi-pass membrane protein</topology>
    </subcellularLocation>
</comment>
<evidence type="ECO:0000259" key="7">
    <source>
        <dbReference type="Pfam" id="PF13515"/>
    </source>
</evidence>
<evidence type="ECO:0000256" key="6">
    <source>
        <dbReference type="SAM" id="Phobius"/>
    </source>
</evidence>
<feature type="transmembrane region" description="Helical" evidence="6">
    <location>
        <begin position="98"/>
        <end position="117"/>
    </location>
</feature>
<evidence type="ECO:0000256" key="2">
    <source>
        <dbReference type="ARBA" id="ARBA00022692"/>
    </source>
</evidence>
<keyword evidence="3 6" id="KW-1133">Transmembrane helix</keyword>
<dbReference type="Proteomes" id="UP000509303">
    <property type="component" value="Chromosome"/>
</dbReference>
<dbReference type="AlphaFoldDB" id="A0A7H8N682"/>
<reference evidence="8 9" key="1">
    <citation type="submission" date="2020-06" db="EMBL/GenBank/DDBJ databases">
        <title>Genome mining for natural products.</title>
        <authorList>
            <person name="Zhang B."/>
            <person name="Shi J."/>
            <person name="Ge H."/>
        </authorList>
    </citation>
    <scope>NUCLEOTIDE SEQUENCE [LARGE SCALE GENOMIC DNA]</scope>
    <source>
        <strain evidence="8 9">NA00687</strain>
    </source>
</reference>
<dbReference type="Pfam" id="PF13515">
    <property type="entry name" value="FUSC_2"/>
    <property type="match status" value="1"/>
</dbReference>
<proteinExistence type="predicted"/>
<evidence type="ECO:0000313" key="9">
    <source>
        <dbReference type="Proteomes" id="UP000509303"/>
    </source>
</evidence>
<feature type="transmembrane region" description="Helical" evidence="6">
    <location>
        <begin position="149"/>
        <end position="168"/>
    </location>
</feature>
<feature type="transmembrane region" description="Helical" evidence="6">
    <location>
        <begin position="532"/>
        <end position="552"/>
    </location>
</feature>